<reference evidence="1" key="1">
    <citation type="submission" date="2021-01" db="EMBL/GenBank/DDBJ databases">
        <authorList>
            <person name="Sun Q."/>
        </authorList>
    </citation>
    <scope>NUCLEOTIDE SEQUENCE</scope>
    <source>
        <strain evidence="1">YIM B02566</strain>
    </source>
</reference>
<evidence type="ECO:0000313" key="2">
    <source>
        <dbReference type="Proteomes" id="UP000616151"/>
    </source>
</evidence>
<evidence type="ECO:0000313" key="1">
    <source>
        <dbReference type="EMBL" id="MBK1870173.1"/>
    </source>
</evidence>
<keyword evidence="2" id="KW-1185">Reference proteome</keyword>
<dbReference type="Proteomes" id="UP000616151">
    <property type="component" value="Unassembled WGS sequence"/>
</dbReference>
<accession>A0ACC5RCQ3</accession>
<proteinExistence type="predicted"/>
<gene>
    <name evidence="1" type="ORF">JHL16_27675</name>
</gene>
<organism evidence="1 2">
    <name type="scientific">Taklimakanibacter albus</name>
    <dbReference type="NCBI Taxonomy" id="2800327"/>
    <lineage>
        <taxon>Bacteria</taxon>
        <taxon>Pseudomonadati</taxon>
        <taxon>Pseudomonadota</taxon>
        <taxon>Alphaproteobacteria</taxon>
        <taxon>Hyphomicrobiales</taxon>
        <taxon>Aestuariivirgaceae</taxon>
        <taxon>Taklimakanibacter</taxon>
    </lineage>
</organism>
<protein>
    <submittedName>
        <fullName evidence="1">Uncharacterized protein</fullName>
    </submittedName>
</protein>
<comment type="caution">
    <text evidence="1">The sequence shown here is derived from an EMBL/GenBank/DDBJ whole genome shotgun (WGS) entry which is preliminary data.</text>
</comment>
<name>A0ACC5RCQ3_9HYPH</name>
<sequence>MKKALQHSVLTSTTARRLIGVTYLSAFVALSAVDVAADPVSFGKALSFSSEQNTSYAPTDDKQAFSIDFNGLEIGLGRNPVATPVVTRSYSMVIPVSDADKGAEIPFNFQGYALCLEGVNAYAVFSVNGQTSAISFPPGHDDSFVHTMKFKAPYADDLRVTIFLSLERDARHADAEGVKTLKKKP</sequence>
<dbReference type="EMBL" id="JAENHL010000008">
    <property type="protein sequence ID" value="MBK1870173.1"/>
    <property type="molecule type" value="Genomic_DNA"/>
</dbReference>